<sequence>MGMHSGMMPTTDPFGRTIPSSAMNAGVGRSGAGTGTGGTNGMLGPIIPEDARSRSAAATSAMAGSRNGGAGMGGGKRLPNYAGLASPSPSPPTGRRLPQSQFNPSYQQQQQQQQQQRPQQYQPQQPMPAPPARSGPPQASRHDPTYDPTGSGVYPSMGMSGFTSGVEMNREVAVSRAVNAQWWAGYWFAMSEVLPPAEG</sequence>
<dbReference type="AlphaFoldDB" id="A0A8K0NSV7"/>
<evidence type="ECO:0000313" key="2">
    <source>
        <dbReference type="EMBL" id="KAG7532204.1"/>
    </source>
</evidence>
<comment type="caution">
    <text evidence="2">The sequence shown here is derived from an EMBL/GenBank/DDBJ whole genome shotgun (WGS) entry which is preliminary data.</text>
</comment>
<evidence type="ECO:0000313" key="3">
    <source>
        <dbReference type="Proteomes" id="UP000812966"/>
    </source>
</evidence>
<protein>
    <submittedName>
        <fullName evidence="2">Uncharacterized protein</fullName>
    </submittedName>
</protein>
<feature type="compositionally biased region" description="Low complexity" evidence="1">
    <location>
        <begin position="98"/>
        <end position="124"/>
    </location>
</feature>
<evidence type="ECO:0000256" key="1">
    <source>
        <dbReference type="SAM" id="MobiDB-lite"/>
    </source>
</evidence>
<feature type="compositionally biased region" description="Low complexity" evidence="1">
    <location>
        <begin position="54"/>
        <end position="65"/>
    </location>
</feature>
<keyword evidence="3" id="KW-1185">Reference proteome</keyword>
<dbReference type="Proteomes" id="UP000812966">
    <property type="component" value="Unassembled WGS sequence"/>
</dbReference>
<dbReference type="EMBL" id="JABELV010000071">
    <property type="protein sequence ID" value="KAG7532204.1"/>
    <property type="molecule type" value="Genomic_DNA"/>
</dbReference>
<feature type="region of interest" description="Disordered" evidence="1">
    <location>
        <begin position="1"/>
        <end position="154"/>
    </location>
</feature>
<feature type="compositionally biased region" description="Gly residues" evidence="1">
    <location>
        <begin position="28"/>
        <end position="41"/>
    </location>
</feature>
<feature type="compositionally biased region" description="Gly residues" evidence="1">
    <location>
        <begin position="66"/>
        <end position="76"/>
    </location>
</feature>
<feature type="compositionally biased region" description="Pro residues" evidence="1">
    <location>
        <begin position="125"/>
        <end position="134"/>
    </location>
</feature>
<reference evidence="2" key="1">
    <citation type="submission" date="2020-04" db="EMBL/GenBank/DDBJ databases">
        <title>Analysis of mating type loci in Filobasidium floriforme.</title>
        <authorList>
            <person name="Nowrousian M."/>
        </authorList>
    </citation>
    <scope>NUCLEOTIDE SEQUENCE</scope>
    <source>
        <strain evidence="2">CBS 6242</strain>
    </source>
</reference>
<proteinExistence type="predicted"/>
<accession>A0A8K0NSV7</accession>
<organism evidence="2 3">
    <name type="scientific">Filobasidium floriforme</name>
    <dbReference type="NCBI Taxonomy" id="5210"/>
    <lineage>
        <taxon>Eukaryota</taxon>
        <taxon>Fungi</taxon>
        <taxon>Dikarya</taxon>
        <taxon>Basidiomycota</taxon>
        <taxon>Agaricomycotina</taxon>
        <taxon>Tremellomycetes</taxon>
        <taxon>Filobasidiales</taxon>
        <taxon>Filobasidiaceae</taxon>
        <taxon>Filobasidium</taxon>
    </lineage>
</organism>
<gene>
    <name evidence="2" type="ORF">FFLO_03753</name>
</gene>
<name>A0A8K0NSV7_9TREE</name>